<gene>
    <name evidence="1" type="ORF">GM415_08315</name>
</gene>
<accession>A0A6I6JG41</accession>
<dbReference type="KEGG" id="psel:GM415_08315"/>
<dbReference type="RefSeq" id="WP_158947352.1">
    <property type="nucleotide sequence ID" value="NZ_CP046400.1"/>
</dbReference>
<reference evidence="1 2" key="1">
    <citation type="submission" date="2019-11" db="EMBL/GenBank/DDBJ databases">
        <authorList>
            <person name="Zheng R.K."/>
            <person name="Sun C.M."/>
        </authorList>
    </citation>
    <scope>NUCLEOTIDE SEQUENCE [LARGE SCALE GENOMIC DNA]</scope>
    <source>
        <strain evidence="1 2">SRB007</strain>
    </source>
</reference>
<dbReference type="EMBL" id="CP046400">
    <property type="protein sequence ID" value="QGY40129.1"/>
    <property type="molecule type" value="Genomic_DNA"/>
</dbReference>
<sequence length="105" mass="12342">MVNCMIDKATAITTIMNRLKKLPTGHAIDLRTYKRNRSVLIARVGNDEFDVVERGFEEARFLVSRDKLKKLLKMLMKREFPRSTKIRLYDLGEYSADIHLQRKTL</sequence>
<proteinExistence type="predicted"/>
<organism evidence="1 2">
    <name type="scientific">Pseudodesulfovibrio cashew</name>
    <dbReference type="NCBI Taxonomy" id="2678688"/>
    <lineage>
        <taxon>Bacteria</taxon>
        <taxon>Pseudomonadati</taxon>
        <taxon>Thermodesulfobacteriota</taxon>
        <taxon>Desulfovibrionia</taxon>
        <taxon>Desulfovibrionales</taxon>
        <taxon>Desulfovibrionaceae</taxon>
    </lineage>
</organism>
<evidence type="ECO:0000313" key="2">
    <source>
        <dbReference type="Proteomes" id="UP000428328"/>
    </source>
</evidence>
<dbReference type="Proteomes" id="UP000428328">
    <property type="component" value="Chromosome"/>
</dbReference>
<name>A0A6I6JG41_9BACT</name>
<protein>
    <submittedName>
        <fullName evidence="1">Uncharacterized protein</fullName>
    </submittedName>
</protein>
<keyword evidence="2" id="KW-1185">Reference proteome</keyword>
<evidence type="ECO:0000313" key="1">
    <source>
        <dbReference type="EMBL" id="QGY40129.1"/>
    </source>
</evidence>
<dbReference type="AlphaFoldDB" id="A0A6I6JG41"/>